<keyword evidence="4" id="KW-1185">Reference proteome</keyword>
<dbReference type="Proteomes" id="UP000078558">
    <property type="component" value="Chromosome I"/>
</dbReference>
<dbReference type="EMBL" id="LT907988">
    <property type="protein sequence ID" value="SOE50846.1"/>
    <property type="molecule type" value="Genomic_DNA"/>
</dbReference>
<name>A0A1C3K0Z5_9BURK</name>
<reference evidence="3 4" key="2">
    <citation type="submission" date="2017-08" db="EMBL/GenBank/DDBJ databases">
        <authorList>
            <person name="de Groot N.N."/>
        </authorList>
    </citation>
    <scope>NUCLEOTIDE SEQUENCE [LARGE SCALE GENOMIC DNA]</scope>
    <source>
        <strain evidence="3">Orrdi1</strain>
    </source>
</reference>
<dbReference type="EMBL" id="FLRC01000014">
    <property type="protein sequence ID" value="SBT25078.1"/>
    <property type="molecule type" value="Genomic_DNA"/>
</dbReference>
<feature type="region of interest" description="Disordered" evidence="1">
    <location>
        <begin position="90"/>
        <end position="120"/>
    </location>
</feature>
<reference evidence="2 4" key="1">
    <citation type="submission" date="2016-06" db="EMBL/GenBank/DDBJ databases">
        <authorList>
            <person name="Kjaerup R.B."/>
            <person name="Dalgaard T.S."/>
            <person name="Juul-Madsen H.R."/>
        </authorList>
    </citation>
    <scope>NUCLEOTIDE SEQUENCE [LARGE SCALE GENOMIC DNA]</scope>
    <source>
        <strain evidence="2">Orrdi1</strain>
    </source>
</reference>
<proteinExistence type="predicted"/>
<evidence type="ECO:0000256" key="1">
    <source>
        <dbReference type="SAM" id="MobiDB-lite"/>
    </source>
</evidence>
<sequence length="120" mass="13428">MSSYPPDRDDPLHPLPRRTAAELRAAALGPATPESLSLALWEAYRLRNLARTIRAILTSSRPGSLQDAIDRAVARLDQEPCIPESRYVDMKKRRQDGIQPGDYARRHQAQLKKERDAAGG</sequence>
<evidence type="ECO:0000313" key="3">
    <source>
        <dbReference type="EMBL" id="SOE50846.1"/>
    </source>
</evidence>
<organism evidence="2 4">
    <name type="scientific">Orrella dioscoreae</name>
    <dbReference type="NCBI Taxonomy" id="1851544"/>
    <lineage>
        <taxon>Bacteria</taxon>
        <taxon>Pseudomonadati</taxon>
        <taxon>Pseudomonadota</taxon>
        <taxon>Betaproteobacteria</taxon>
        <taxon>Burkholderiales</taxon>
        <taxon>Alcaligenaceae</taxon>
        <taxon>Orrella</taxon>
    </lineage>
</organism>
<dbReference type="RefSeq" id="WP_067752380.1">
    <property type="nucleotide sequence ID" value="NZ_LT907988.1"/>
</dbReference>
<gene>
    <name evidence="2" type="ORF">ODI_01894</name>
    <name evidence="3" type="ORF">ODI_R3014</name>
</gene>
<feature type="compositionally biased region" description="Basic and acidic residues" evidence="1">
    <location>
        <begin position="111"/>
        <end position="120"/>
    </location>
</feature>
<dbReference type="KEGG" id="odi:ODI_R3014"/>
<dbReference type="AlphaFoldDB" id="A0A1C3K0Z5"/>
<evidence type="ECO:0000313" key="2">
    <source>
        <dbReference type="EMBL" id="SBT25078.1"/>
    </source>
</evidence>
<evidence type="ECO:0000313" key="4">
    <source>
        <dbReference type="Proteomes" id="UP000078558"/>
    </source>
</evidence>
<accession>A0A1C3K0Z5</accession>
<protein>
    <submittedName>
        <fullName evidence="2">Uncharacterized protein</fullName>
    </submittedName>
</protein>